<keyword evidence="2" id="KW-0862">Zinc</keyword>
<feature type="compositionally biased region" description="Polar residues" evidence="3">
    <location>
        <begin position="45"/>
        <end position="58"/>
    </location>
</feature>
<name>A0A2X0MDD7_9BASI</name>
<dbReference type="InterPro" id="IPR036875">
    <property type="entry name" value="Znf_CCHC_sf"/>
</dbReference>
<feature type="domain" description="CCHC-type" evidence="4">
    <location>
        <begin position="36"/>
        <end position="52"/>
    </location>
</feature>
<evidence type="ECO:0000313" key="5">
    <source>
        <dbReference type="EMBL" id="SGY16153.1"/>
    </source>
</evidence>
<dbReference type="GO" id="GO:0003676">
    <property type="term" value="F:nucleic acid binding"/>
    <property type="evidence" value="ECO:0007669"/>
    <property type="project" value="InterPro"/>
</dbReference>
<dbReference type="SUPFAM" id="SSF57756">
    <property type="entry name" value="Retrovirus zinc finger-like domains"/>
    <property type="match status" value="1"/>
</dbReference>
<dbReference type="AlphaFoldDB" id="A0A2X0MDD7"/>
<evidence type="ECO:0000256" key="1">
    <source>
        <dbReference type="ARBA" id="ARBA00022664"/>
    </source>
</evidence>
<keyword evidence="2" id="KW-0479">Metal-binding</keyword>
<dbReference type="Pfam" id="PF00098">
    <property type="entry name" value="zf-CCHC"/>
    <property type="match status" value="1"/>
</dbReference>
<keyword evidence="6" id="KW-1185">Reference proteome</keyword>
<dbReference type="Gene3D" id="4.10.60.10">
    <property type="entry name" value="Zinc finger, CCHC-type"/>
    <property type="match status" value="1"/>
</dbReference>
<dbReference type="EMBL" id="FQNC01000014">
    <property type="protein sequence ID" value="SGY16153.1"/>
    <property type="molecule type" value="Genomic_DNA"/>
</dbReference>
<keyword evidence="2" id="KW-0863">Zinc-finger</keyword>
<evidence type="ECO:0000313" key="6">
    <source>
        <dbReference type="Proteomes" id="UP000249464"/>
    </source>
</evidence>
<evidence type="ECO:0000256" key="3">
    <source>
        <dbReference type="SAM" id="MobiDB-lite"/>
    </source>
</evidence>
<proteinExistence type="predicted"/>
<organism evidence="5 6">
    <name type="scientific">Microbotryum silenes-dioicae</name>
    <dbReference type="NCBI Taxonomy" id="796604"/>
    <lineage>
        <taxon>Eukaryota</taxon>
        <taxon>Fungi</taxon>
        <taxon>Dikarya</taxon>
        <taxon>Basidiomycota</taxon>
        <taxon>Pucciniomycotina</taxon>
        <taxon>Microbotryomycetes</taxon>
        <taxon>Microbotryales</taxon>
        <taxon>Microbotryaceae</taxon>
        <taxon>Microbotryum</taxon>
    </lineage>
</organism>
<dbReference type="Proteomes" id="UP000249464">
    <property type="component" value="Unassembled WGS sequence"/>
</dbReference>
<dbReference type="GO" id="GO:0008270">
    <property type="term" value="F:zinc ion binding"/>
    <property type="evidence" value="ECO:0007669"/>
    <property type="project" value="UniProtKB-KW"/>
</dbReference>
<protein>
    <submittedName>
        <fullName evidence="5">BQ5605_C012g06777 protein</fullName>
    </submittedName>
</protein>
<evidence type="ECO:0000256" key="2">
    <source>
        <dbReference type="PROSITE-ProRule" id="PRU00047"/>
    </source>
</evidence>
<dbReference type="InterPro" id="IPR001878">
    <property type="entry name" value="Znf_CCHC"/>
</dbReference>
<accession>A0A2X0MDD7</accession>
<dbReference type="PROSITE" id="PS50158">
    <property type="entry name" value="ZF_CCHC"/>
    <property type="match status" value="1"/>
</dbReference>
<feature type="region of interest" description="Disordered" evidence="3">
    <location>
        <begin position="45"/>
        <end position="71"/>
    </location>
</feature>
<sequence>MRCRGGCEVVGFKKKVKGTRSGGSRRGDAVLGLEGRCFVCDTVGHISSNCPSKPNTASPRRDPPGSTPGPRMVAAIRAYEDTGDSTAFVGISSDSEDNDERLFASEPG</sequence>
<dbReference type="GO" id="GO:0006397">
    <property type="term" value="P:mRNA processing"/>
    <property type="evidence" value="ECO:0007669"/>
    <property type="project" value="UniProtKB-KW"/>
</dbReference>
<reference evidence="5 6" key="1">
    <citation type="submission" date="2016-11" db="EMBL/GenBank/DDBJ databases">
        <authorList>
            <person name="Jaros S."/>
            <person name="Januszkiewicz K."/>
            <person name="Wedrychowicz H."/>
        </authorList>
    </citation>
    <scope>NUCLEOTIDE SEQUENCE [LARGE SCALE GENOMIC DNA]</scope>
</reference>
<evidence type="ECO:0000259" key="4">
    <source>
        <dbReference type="PROSITE" id="PS50158"/>
    </source>
</evidence>
<keyword evidence="1" id="KW-0507">mRNA processing</keyword>
<gene>
    <name evidence="5" type="primary">BQ5605_C012g06777</name>
    <name evidence="5" type="ORF">BQ5605_C012G06777</name>
</gene>
<feature type="region of interest" description="Disordered" evidence="3">
    <location>
        <begin position="86"/>
        <end position="108"/>
    </location>
</feature>
<dbReference type="STRING" id="796604.A0A2X0MDD7"/>